<dbReference type="EMBL" id="BSBI01000013">
    <property type="protein sequence ID" value="GLF98175.1"/>
    <property type="molecule type" value="Genomic_DNA"/>
</dbReference>
<dbReference type="Proteomes" id="UP001291653">
    <property type="component" value="Unassembled WGS sequence"/>
</dbReference>
<evidence type="ECO:0008006" key="3">
    <source>
        <dbReference type="Google" id="ProtNLM"/>
    </source>
</evidence>
<name>A0ABQ5P6G2_9ACTN</name>
<evidence type="ECO:0000313" key="1">
    <source>
        <dbReference type="EMBL" id="GLF98175.1"/>
    </source>
</evidence>
<evidence type="ECO:0000313" key="2">
    <source>
        <dbReference type="Proteomes" id="UP001291653"/>
    </source>
</evidence>
<gene>
    <name evidence="1" type="ORF">SYYSPA8_27780</name>
</gene>
<dbReference type="RefSeq" id="WP_323450161.1">
    <property type="nucleotide sequence ID" value="NZ_BSBI01000013.1"/>
</dbReference>
<organism evidence="1 2">
    <name type="scientific">Streptomyces yaizuensis</name>
    <dbReference type="NCBI Taxonomy" id="2989713"/>
    <lineage>
        <taxon>Bacteria</taxon>
        <taxon>Bacillati</taxon>
        <taxon>Actinomycetota</taxon>
        <taxon>Actinomycetes</taxon>
        <taxon>Kitasatosporales</taxon>
        <taxon>Streptomycetaceae</taxon>
        <taxon>Streptomyces</taxon>
    </lineage>
</organism>
<sequence length="144" mass="15363">MPENPLTLRLDTRALALIDASGNRTRALRAALEQIARGAIPDHRRPVRQQISARLPHDLVHRARDRAAAHGIDLAEAVEAVTLGTTPRDGPQINARTVHFPGIPLGGREPETIDRPNDDIGHSCSGARIGSPACSCTSDGHSLA</sequence>
<comment type="caution">
    <text evidence="1">The sequence shown here is derived from an EMBL/GenBank/DDBJ whole genome shotgun (WGS) entry which is preliminary data.</text>
</comment>
<keyword evidence="2" id="KW-1185">Reference proteome</keyword>
<accession>A0ABQ5P6G2</accession>
<proteinExistence type="predicted"/>
<reference evidence="1 2" key="1">
    <citation type="submission" date="2022-10" db="EMBL/GenBank/DDBJ databases">
        <title>Draft genome sequence of Streptomyces sp. YSPA8.</title>
        <authorList>
            <person name="Moriuchi R."/>
            <person name="Dohra H."/>
            <person name="Yamamura H."/>
            <person name="Kodani S."/>
        </authorList>
    </citation>
    <scope>NUCLEOTIDE SEQUENCE [LARGE SCALE GENOMIC DNA]</scope>
    <source>
        <strain evidence="1 2">YSPA8</strain>
    </source>
</reference>
<protein>
    <recommendedName>
        <fullName evidence="3">Ribbon-helix-helix protein CopG domain-containing protein</fullName>
    </recommendedName>
</protein>